<dbReference type="AlphaFoldDB" id="A0A5C1QF45"/>
<accession>A0A5C1QF45</accession>
<feature type="active site" description="Schiff-base intermediate with substrate" evidence="4">
    <location>
        <position position="170"/>
    </location>
</feature>
<dbReference type="SUPFAM" id="SSF51569">
    <property type="entry name" value="Aldolase"/>
    <property type="match status" value="1"/>
</dbReference>
<dbReference type="Proteomes" id="UP000324209">
    <property type="component" value="Chromosome"/>
</dbReference>
<keyword evidence="6" id="KW-1185">Reference proteome</keyword>
<dbReference type="EMBL" id="CP036150">
    <property type="protein sequence ID" value="QEN06723.1"/>
    <property type="molecule type" value="Genomic_DNA"/>
</dbReference>
<protein>
    <submittedName>
        <fullName evidence="5">Dihydrodipicolinate synthase family protein</fullName>
    </submittedName>
</protein>
<evidence type="ECO:0000256" key="1">
    <source>
        <dbReference type="ARBA" id="ARBA00007592"/>
    </source>
</evidence>
<dbReference type="PANTHER" id="PTHR12128:SF66">
    <property type="entry name" value="4-HYDROXY-2-OXOGLUTARATE ALDOLASE, MITOCHONDRIAL"/>
    <property type="match status" value="1"/>
</dbReference>
<dbReference type="PIRSF" id="PIRSF001365">
    <property type="entry name" value="DHDPS"/>
    <property type="match status" value="1"/>
</dbReference>
<name>A0A5C1QF45_9SPIO</name>
<evidence type="ECO:0000256" key="4">
    <source>
        <dbReference type="PIRSR" id="PIRSR001365-1"/>
    </source>
</evidence>
<keyword evidence="2 3" id="KW-0456">Lyase</keyword>
<dbReference type="InterPro" id="IPR002220">
    <property type="entry name" value="DapA-like"/>
</dbReference>
<dbReference type="GO" id="GO:0008840">
    <property type="term" value="F:4-hydroxy-tetrahydrodipicolinate synthase activity"/>
    <property type="evidence" value="ECO:0007669"/>
    <property type="project" value="TreeGrafter"/>
</dbReference>
<reference evidence="5 6" key="1">
    <citation type="submission" date="2019-02" db="EMBL/GenBank/DDBJ databases">
        <title>Complete Genome Sequence and Methylome Analysis of free living Spirochaetas.</title>
        <authorList>
            <person name="Fomenkov A."/>
            <person name="Dubinina G."/>
            <person name="Leshcheva N."/>
            <person name="Mikheeva N."/>
            <person name="Grabovich M."/>
            <person name="Vincze T."/>
            <person name="Roberts R.J."/>
        </authorList>
    </citation>
    <scope>NUCLEOTIDE SEQUENCE [LARGE SCALE GENOMIC DNA]</scope>
    <source>
        <strain evidence="5 6">K2</strain>
    </source>
</reference>
<dbReference type="Pfam" id="PF00701">
    <property type="entry name" value="DHDPS"/>
    <property type="match status" value="1"/>
</dbReference>
<dbReference type="PANTHER" id="PTHR12128">
    <property type="entry name" value="DIHYDRODIPICOLINATE SYNTHASE"/>
    <property type="match status" value="1"/>
</dbReference>
<evidence type="ECO:0000313" key="6">
    <source>
        <dbReference type="Proteomes" id="UP000324209"/>
    </source>
</evidence>
<dbReference type="RefSeq" id="WP_149484806.1">
    <property type="nucleotide sequence ID" value="NZ_CP036150.1"/>
</dbReference>
<sequence length="308" mass="35513">MNKEIGPGVYPTMITPFKEDLSIDYNAVEKLIEWYLNEGIDGLFAICQSSSMFNLSRKEKKDLAGMICKTVPESLPVIASGHTSDTLEEQAVDLNDMADAGVDALVLISNRFATPFENDDIWIENLDRLLTKLPSDIPLGFYECPYPYKRILSEKVIKHLIDVDRFEFIKDTCCDPLMIKDRAKLCKETKIKLYNANAASLLMSLQEGYNGYSGVMANFHSHYYYWMCKNWKSDPNKAEKIQNYLTIASDIERQYYPANAKYILKKEGVLSNTICRRSEPSRELSDIEKLELDHFYSLSKMNHEYFFN</sequence>
<dbReference type="SMART" id="SM01130">
    <property type="entry name" value="DHDPS"/>
    <property type="match status" value="1"/>
</dbReference>
<proteinExistence type="inferred from homology"/>
<evidence type="ECO:0000256" key="2">
    <source>
        <dbReference type="ARBA" id="ARBA00023239"/>
    </source>
</evidence>
<evidence type="ECO:0000313" key="5">
    <source>
        <dbReference type="EMBL" id="QEN06723.1"/>
    </source>
</evidence>
<organism evidence="5 6">
    <name type="scientific">Oceanispirochaeta crateris</name>
    <dbReference type="NCBI Taxonomy" id="2518645"/>
    <lineage>
        <taxon>Bacteria</taxon>
        <taxon>Pseudomonadati</taxon>
        <taxon>Spirochaetota</taxon>
        <taxon>Spirochaetia</taxon>
        <taxon>Spirochaetales</taxon>
        <taxon>Spirochaetaceae</taxon>
        <taxon>Oceanispirochaeta</taxon>
    </lineage>
</organism>
<feature type="active site" description="Proton donor/acceptor" evidence="4">
    <location>
        <position position="142"/>
    </location>
</feature>
<dbReference type="CDD" id="cd00408">
    <property type="entry name" value="DHDPS-like"/>
    <property type="match status" value="1"/>
</dbReference>
<dbReference type="Gene3D" id="3.20.20.70">
    <property type="entry name" value="Aldolase class I"/>
    <property type="match status" value="1"/>
</dbReference>
<evidence type="ECO:0000256" key="3">
    <source>
        <dbReference type="PIRNR" id="PIRNR001365"/>
    </source>
</evidence>
<gene>
    <name evidence="5" type="ORF">EXM22_01470</name>
</gene>
<dbReference type="KEGG" id="ock:EXM22_01470"/>
<dbReference type="InterPro" id="IPR013785">
    <property type="entry name" value="Aldolase_TIM"/>
</dbReference>
<comment type="similarity">
    <text evidence="1 3">Belongs to the DapA family.</text>
</comment>
<dbReference type="OrthoDB" id="9796205at2"/>